<proteinExistence type="inferred from homology"/>
<dbReference type="GO" id="GO:0000139">
    <property type="term" value="C:Golgi membrane"/>
    <property type="evidence" value="ECO:0007669"/>
    <property type="project" value="UniProtKB-SubCell"/>
</dbReference>
<reference evidence="8" key="3">
    <citation type="submission" date="2025-09" db="UniProtKB">
        <authorList>
            <consortium name="Ensembl"/>
        </authorList>
    </citation>
    <scope>IDENTIFICATION</scope>
</reference>
<dbReference type="GO" id="GO:0008375">
    <property type="term" value="F:acetylglucosaminyltransferase activity"/>
    <property type="evidence" value="ECO:0007669"/>
    <property type="project" value="TreeGrafter"/>
</dbReference>
<keyword evidence="9" id="KW-1185">Reference proteome</keyword>
<dbReference type="PANTHER" id="PTHR12042:SF16">
    <property type="entry name" value="ALPHA-1,4-N-ACETYLGLUCOSAMINYLTRANSFERASE"/>
    <property type="match status" value="1"/>
</dbReference>
<accession>H3A6R9</accession>
<keyword evidence="3" id="KW-0328">Glycosyltransferase</keyword>
<dbReference type="Pfam" id="PF04572">
    <property type="entry name" value="Gb3_synth"/>
    <property type="match status" value="1"/>
</dbReference>
<organism evidence="8 9">
    <name type="scientific">Latimeria chalumnae</name>
    <name type="common">Coelacanth</name>
    <dbReference type="NCBI Taxonomy" id="7897"/>
    <lineage>
        <taxon>Eukaryota</taxon>
        <taxon>Metazoa</taxon>
        <taxon>Chordata</taxon>
        <taxon>Craniata</taxon>
        <taxon>Vertebrata</taxon>
        <taxon>Euteleostomi</taxon>
        <taxon>Coelacanthiformes</taxon>
        <taxon>Coelacanthidae</taxon>
        <taxon>Latimeria</taxon>
    </lineage>
</organism>
<dbReference type="Ensembl" id="ENSLACT00000005387.1">
    <property type="protein sequence ID" value="ENSLACP00000005340.1"/>
    <property type="gene ID" value="ENSLACG00000004748.1"/>
</dbReference>
<dbReference type="Pfam" id="PF04488">
    <property type="entry name" value="Gly_transf_sug"/>
    <property type="match status" value="1"/>
</dbReference>
<protein>
    <recommendedName>
        <fullName evidence="7">Alpha 1,4-glycosyltransferase domain-containing protein</fullName>
    </recommendedName>
</protein>
<dbReference type="InterPro" id="IPR051981">
    <property type="entry name" value="Glycosyltransf_32"/>
</dbReference>
<name>H3A6R9_LATCH</name>
<comment type="subcellular location">
    <subcellularLocation>
        <location evidence="1">Golgi apparatus membrane</location>
        <topology evidence="1">Single-pass type II membrane protein</topology>
    </subcellularLocation>
</comment>
<dbReference type="SUPFAM" id="SSF53448">
    <property type="entry name" value="Nucleotide-diphospho-sugar transferases"/>
    <property type="match status" value="1"/>
</dbReference>
<dbReference type="AlphaFoldDB" id="H3A6R9"/>
<reference evidence="8" key="2">
    <citation type="submission" date="2025-08" db="UniProtKB">
        <authorList>
            <consortium name="Ensembl"/>
        </authorList>
    </citation>
    <scope>IDENTIFICATION</scope>
</reference>
<dbReference type="GeneTree" id="ENSGT00510000047981"/>
<reference evidence="9" key="1">
    <citation type="submission" date="2011-08" db="EMBL/GenBank/DDBJ databases">
        <title>The draft genome of Latimeria chalumnae.</title>
        <authorList>
            <person name="Di Palma F."/>
            <person name="Alfoldi J."/>
            <person name="Johnson J."/>
            <person name="Berlin A."/>
            <person name="Gnerre S."/>
            <person name="Jaffe D."/>
            <person name="MacCallum I."/>
            <person name="Young S."/>
            <person name="Walker B.J."/>
            <person name="Lander E."/>
            <person name="Lindblad-Toh K."/>
        </authorList>
    </citation>
    <scope>NUCLEOTIDE SEQUENCE [LARGE SCALE GENOMIC DNA]</scope>
    <source>
        <strain evidence="9">Wild caught</strain>
    </source>
</reference>
<evidence type="ECO:0000256" key="5">
    <source>
        <dbReference type="ARBA" id="ARBA00023034"/>
    </source>
</evidence>
<comment type="similarity">
    <text evidence="2">Belongs to the glycosyltransferase 32 family.</text>
</comment>
<sequence>MNKEFQVFLLLLLVFVLSIMYKINVGHICILCRFYHPAPPETIIFIETTDRLQPTLLVMCAVESAARTYPNWTINFYVKGLRKHMVLNETQHLALSHLSAMKNVFLLPLNMTLILNGTPLSSWYEKVRPEKEKYWTHVSSDACRLALVWRYGGIYMDSDFISMRPIPHKTFLAAQSSKVSSNGILGFHDHHQFLWDCMVDFAQHYNGAIWGHQGPSLITRML</sequence>
<feature type="domain" description="Alpha 1,4-glycosyltransferase" evidence="7">
    <location>
        <begin position="187"/>
        <end position="222"/>
    </location>
</feature>
<dbReference type="Proteomes" id="UP000008672">
    <property type="component" value="Unassembled WGS sequence"/>
</dbReference>
<dbReference type="InterPro" id="IPR029044">
    <property type="entry name" value="Nucleotide-diphossugar_trans"/>
</dbReference>
<evidence type="ECO:0000256" key="1">
    <source>
        <dbReference type="ARBA" id="ARBA00004323"/>
    </source>
</evidence>
<gene>
    <name evidence="8" type="primary">LOC102355995</name>
</gene>
<evidence type="ECO:0000313" key="9">
    <source>
        <dbReference type="Proteomes" id="UP000008672"/>
    </source>
</evidence>
<evidence type="ECO:0000259" key="7">
    <source>
        <dbReference type="Pfam" id="PF04572"/>
    </source>
</evidence>
<dbReference type="InParanoid" id="H3A6R9"/>
<keyword evidence="4" id="KW-0808">Transferase</keyword>
<dbReference type="GO" id="GO:0006493">
    <property type="term" value="P:protein O-linked glycosylation"/>
    <property type="evidence" value="ECO:0007669"/>
    <property type="project" value="TreeGrafter"/>
</dbReference>
<evidence type="ECO:0000256" key="4">
    <source>
        <dbReference type="ARBA" id="ARBA00022679"/>
    </source>
</evidence>
<dbReference type="eggNOG" id="KOG1928">
    <property type="taxonomic scope" value="Eukaryota"/>
</dbReference>
<dbReference type="OMA" id="INERAAC"/>
<keyword evidence="5" id="KW-0333">Golgi apparatus</keyword>
<evidence type="ECO:0000256" key="2">
    <source>
        <dbReference type="ARBA" id="ARBA00009003"/>
    </source>
</evidence>
<keyword evidence="6" id="KW-0472">Membrane</keyword>
<dbReference type="Gene3D" id="3.90.550.20">
    <property type="match status" value="1"/>
</dbReference>
<dbReference type="HOGENOM" id="CLU_049512_2_1_1"/>
<dbReference type="InterPro" id="IPR007652">
    <property type="entry name" value="A1-4-GlycosylTfrase_dom"/>
</dbReference>
<dbReference type="EMBL" id="AFYH01240445">
    <property type="status" value="NOT_ANNOTATED_CDS"/>
    <property type="molecule type" value="Genomic_DNA"/>
</dbReference>
<evidence type="ECO:0000313" key="8">
    <source>
        <dbReference type="Ensembl" id="ENSLACP00000005340.1"/>
    </source>
</evidence>
<dbReference type="PANTHER" id="PTHR12042">
    <property type="entry name" value="LACTOSYLCERAMIDE 4-ALPHA-GALACTOSYLTRANSFERASE ALPHA- 1,4-GALACTOSYLTRANSFERASE"/>
    <property type="match status" value="1"/>
</dbReference>
<evidence type="ECO:0000256" key="3">
    <source>
        <dbReference type="ARBA" id="ARBA00022676"/>
    </source>
</evidence>
<dbReference type="InterPro" id="IPR007577">
    <property type="entry name" value="GlycoTrfase_DXD_sugar-bd_CS"/>
</dbReference>
<evidence type="ECO:0000256" key="6">
    <source>
        <dbReference type="ARBA" id="ARBA00023136"/>
    </source>
</evidence>